<dbReference type="AlphaFoldDB" id="A0A6P5SXT2"/>
<dbReference type="Gramene" id="Pav_sc0000062.1_g400.1.mk:mrna">
    <property type="protein sequence ID" value="Pav_sc0000062.1_g400.1.mk:mrna"/>
    <property type="gene ID" value="Pav_sc0000062.1_g400.1.mk"/>
</dbReference>
<evidence type="ECO:0000313" key="3">
    <source>
        <dbReference type="RefSeq" id="XP_021821154.1"/>
    </source>
</evidence>
<dbReference type="PANTHER" id="PTHR34686:SF5">
    <property type="entry name" value="OS05G0451300 PROTEIN"/>
    <property type="match status" value="1"/>
</dbReference>
<dbReference type="KEGG" id="pavi:110762774"/>
<reference evidence="3" key="1">
    <citation type="submission" date="2025-08" db="UniProtKB">
        <authorList>
            <consortium name="RefSeq"/>
        </authorList>
    </citation>
    <scope>IDENTIFICATION</scope>
</reference>
<proteinExistence type="predicted"/>
<feature type="compositionally biased region" description="Basic residues" evidence="1">
    <location>
        <begin position="1"/>
        <end position="20"/>
    </location>
</feature>
<feature type="compositionally biased region" description="Basic and acidic residues" evidence="1">
    <location>
        <begin position="27"/>
        <end position="49"/>
    </location>
</feature>
<dbReference type="RefSeq" id="XP_021821154.1">
    <property type="nucleotide sequence ID" value="XM_021965462.1"/>
</dbReference>
<sequence>MRKVYKGRERKKERRRRRKMACCGRPNRSDVHLSNEEEAEIESKTREYFDGVTPKRHTKPQRSEYTSSQYVDALSNPNKEDSEIPELVEFQRLENDTEQKIVVNGSEVGEEFVETDYYKDLNCVDKQHHTTGTGFIKVPNKSDKNYNLAPDTNNDFHASCQCNPATNDWIPDAADSASLPSGKPGRSEN</sequence>
<name>A0A6P5SXT2_PRUAV</name>
<accession>A0A6P5SXT2</accession>
<keyword evidence="2" id="KW-1185">Reference proteome</keyword>
<evidence type="ECO:0000313" key="2">
    <source>
        <dbReference type="Proteomes" id="UP000515124"/>
    </source>
</evidence>
<dbReference type="GeneID" id="110762774"/>
<dbReference type="PANTHER" id="PTHR34686">
    <property type="entry name" value="MATERNAL EFFECT EMBRYO ARREST PROTEIN"/>
    <property type="match status" value="1"/>
</dbReference>
<feature type="region of interest" description="Disordered" evidence="1">
    <location>
        <begin position="167"/>
        <end position="189"/>
    </location>
</feature>
<evidence type="ECO:0000256" key="1">
    <source>
        <dbReference type="SAM" id="MobiDB-lite"/>
    </source>
</evidence>
<organism evidence="2 3">
    <name type="scientific">Prunus avium</name>
    <name type="common">Cherry</name>
    <name type="synonym">Cerasus avium</name>
    <dbReference type="NCBI Taxonomy" id="42229"/>
    <lineage>
        <taxon>Eukaryota</taxon>
        <taxon>Viridiplantae</taxon>
        <taxon>Streptophyta</taxon>
        <taxon>Embryophyta</taxon>
        <taxon>Tracheophyta</taxon>
        <taxon>Spermatophyta</taxon>
        <taxon>Magnoliopsida</taxon>
        <taxon>eudicotyledons</taxon>
        <taxon>Gunneridae</taxon>
        <taxon>Pentapetalae</taxon>
        <taxon>rosids</taxon>
        <taxon>fabids</taxon>
        <taxon>Rosales</taxon>
        <taxon>Rosaceae</taxon>
        <taxon>Amygdaloideae</taxon>
        <taxon>Amygdaleae</taxon>
        <taxon>Prunus</taxon>
    </lineage>
</organism>
<gene>
    <name evidence="3" type="primary">LOC110762774</name>
</gene>
<dbReference type="Proteomes" id="UP000515124">
    <property type="component" value="Unplaced"/>
</dbReference>
<protein>
    <submittedName>
        <fullName evidence="3">Uncharacterized protein LOC110762774 isoform X1</fullName>
    </submittedName>
</protein>
<feature type="region of interest" description="Disordered" evidence="1">
    <location>
        <begin position="1"/>
        <end position="83"/>
    </location>
</feature>